<comment type="subcellular location">
    <subcellularLocation>
        <location evidence="1">Membrane</location>
        <topology evidence="1">Multi-pass membrane protein</topology>
    </subcellularLocation>
</comment>
<feature type="transmembrane region" description="Helical" evidence="16">
    <location>
        <begin position="64"/>
        <end position="82"/>
    </location>
</feature>
<dbReference type="NCBIfam" id="TIGR01494">
    <property type="entry name" value="ATPase_P-type"/>
    <property type="match status" value="2"/>
</dbReference>
<evidence type="ECO:0000313" key="19">
    <source>
        <dbReference type="Proteomes" id="UP001465755"/>
    </source>
</evidence>
<dbReference type="Gene3D" id="3.40.50.1000">
    <property type="entry name" value="HAD superfamily/HAD-like"/>
    <property type="match status" value="1"/>
</dbReference>
<keyword evidence="19" id="KW-1185">Reference proteome</keyword>
<dbReference type="FunFam" id="1.20.1110.10:FF:000077">
    <property type="entry name" value="ECA1 (ER-TYPE CA2+-ATPASE 1)"/>
    <property type="match status" value="1"/>
</dbReference>
<feature type="transmembrane region" description="Helical" evidence="16">
    <location>
        <begin position="266"/>
        <end position="283"/>
    </location>
</feature>
<dbReference type="InterPro" id="IPR044492">
    <property type="entry name" value="P_typ_ATPase_HD_dom"/>
</dbReference>
<evidence type="ECO:0000256" key="1">
    <source>
        <dbReference type="ARBA" id="ARBA00004141"/>
    </source>
</evidence>
<dbReference type="Proteomes" id="UP001465755">
    <property type="component" value="Unassembled WGS sequence"/>
</dbReference>
<dbReference type="InterPro" id="IPR006068">
    <property type="entry name" value="ATPase_P-typ_cation-transptr_C"/>
</dbReference>
<dbReference type="GO" id="GO:0046872">
    <property type="term" value="F:metal ion binding"/>
    <property type="evidence" value="ECO:0007669"/>
    <property type="project" value="UniProtKB-KW"/>
</dbReference>
<dbReference type="InterPro" id="IPR001757">
    <property type="entry name" value="P_typ_ATPase"/>
</dbReference>
<evidence type="ECO:0000256" key="5">
    <source>
        <dbReference type="ARBA" id="ARBA00022568"/>
    </source>
</evidence>
<dbReference type="Pfam" id="PF00690">
    <property type="entry name" value="Cation_ATPase_N"/>
    <property type="match status" value="1"/>
</dbReference>
<feature type="transmembrane region" description="Helical" evidence="16">
    <location>
        <begin position="980"/>
        <end position="998"/>
    </location>
</feature>
<dbReference type="PANTHER" id="PTHR42861">
    <property type="entry name" value="CALCIUM-TRANSPORTING ATPASE"/>
    <property type="match status" value="1"/>
</dbReference>
<keyword evidence="10" id="KW-0067">ATP-binding</keyword>
<keyword evidence="9" id="KW-0106">Calcium</keyword>
<dbReference type="SUPFAM" id="SSF56784">
    <property type="entry name" value="HAD-like"/>
    <property type="match status" value="1"/>
</dbReference>
<evidence type="ECO:0000256" key="15">
    <source>
        <dbReference type="ARBA" id="ARBA00023136"/>
    </source>
</evidence>
<dbReference type="SFLD" id="SFLDS00003">
    <property type="entry name" value="Haloacid_Dehalogenase"/>
    <property type="match status" value="1"/>
</dbReference>
<dbReference type="SFLD" id="SFLDG00002">
    <property type="entry name" value="C1.7:_P-type_atpase_like"/>
    <property type="match status" value="1"/>
</dbReference>
<organism evidence="18 19">
    <name type="scientific">Symbiochloris irregularis</name>
    <dbReference type="NCBI Taxonomy" id="706552"/>
    <lineage>
        <taxon>Eukaryota</taxon>
        <taxon>Viridiplantae</taxon>
        <taxon>Chlorophyta</taxon>
        <taxon>core chlorophytes</taxon>
        <taxon>Trebouxiophyceae</taxon>
        <taxon>Trebouxiales</taxon>
        <taxon>Trebouxiaceae</taxon>
        <taxon>Symbiochloris</taxon>
    </lineage>
</organism>
<keyword evidence="8" id="KW-0547">Nucleotide-binding</keyword>
<dbReference type="InterPro" id="IPR018303">
    <property type="entry name" value="ATPase_P-typ_P_site"/>
</dbReference>
<dbReference type="Gene3D" id="2.70.150.10">
    <property type="entry name" value="Calcium-transporting ATPase, cytoplasmic transduction domain A"/>
    <property type="match status" value="1"/>
</dbReference>
<dbReference type="InterPro" id="IPR023299">
    <property type="entry name" value="ATPase_P-typ_cyto_dom_N"/>
</dbReference>
<dbReference type="InterPro" id="IPR036412">
    <property type="entry name" value="HAD-like_sf"/>
</dbReference>
<keyword evidence="6 16" id="KW-0812">Transmembrane</keyword>
<evidence type="ECO:0000259" key="17">
    <source>
        <dbReference type="SMART" id="SM00831"/>
    </source>
</evidence>
<evidence type="ECO:0000256" key="4">
    <source>
        <dbReference type="ARBA" id="ARBA00022448"/>
    </source>
</evidence>
<dbReference type="FunFam" id="1.20.1110.10:FF:000027">
    <property type="entry name" value="Calcium-transporting ATPase, putative"/>
    <property type="match status" value="1"/>
</dbReference>
<dbReference type="Gene3D" id="1.20.1110.10">
    <property type="entry name" value="Calcium-transporting ATPase, transmembrane domain"/>
    <property type="match status" value="1"/>
</dbReference>
<dbReference type="Pfam" id="PF13246">
    <property type="entry name" value="Cation_ATPase"/>
    <property type="match status" value="1"/>
</dbReference>
<comment type="similarity">
    <text evidence="2">Belongs to the cation transport ATPase (P-type) (TC 3.A.3) family. Type IIA subfamily.</text>
</comment>
<feature type="domain" description="Cation-transporting P-type ATPase N-terminal" evidence="17">
    <location>
        <begin position="7"/>
        <end position="81"/>
    </location>
</feature>
<evidence type="ECO:0000256" key="3">
    <source>
        <dbReference type="ARBA" id="ARBA00012790"/>
    </source>
</evidence>
<keyword evidence="14" id="KW-0406">Ion transport</keyword>
<dbReference type="GO" id="GO:0016887">
    <property type="term" value="F:ATP hydrolysis activity"/>
    <property type="evidence" value="ECO:0007669"/>
    <property type="project" value="InterPro"/>
</dbReference>
<feature type="transmembrane region" description="Helical" evidence="16">
    <location>
        <begin position="1004"/>
        <end position="1028"/>
    </location>
</feature>
<evidence type="ECO:0000256" key="10">
    <source>
        <dbReference type="ARBA" id="ARBA00022840"/>
    </source>
</evidence>
<dbReference type="FunFam" id="3.40.50.1000:FF:000028">
    <property type="entry name" value="Calcium-transporting P-type ATPase, putative"/>
    <property type="match status" value="1"/>
</dbReference>
<dbReference type="Pfam" id="PF00122">
    <property type="entry name" value="E1-E2_ATPase"/>
    <property type="match status" value="1"/>
</dbReference>
<dbReference type="Gene3D" id="3.40.1110.10">
    <property type="entry name" value="Calcium-transporting ATPase, cytoplasmic domain N"/>
    <property type="match status" value="1"/>
</dbReference>
<dbReference type="InterPro" id="IPR008250">
    <property type="entry name" value="ATPase_P-typ_transduc_dom_A_sf"/>
</dbReference>
<evidence type="ECO:0000256" key="11">
    <source>
        <dbReference type="ARBA" id="ARBA00022842"/>
    </source>
</evidence>
<proteinExistence type="inferred from homology"/>
<evidence type="ECO:0000256" key="12">
    <source>
        <dbReference type="ARBA" id="ARBA00022967"/>
    </source>
</evidence>
<dbReference type="GO" id="GO:0005388">
    <property type="term" value="F:P-type calcium transporter activity"/>
    <property type="evidence" value="ECO:0007669"/>
    <property type="project" value="UniProtKB-EC"/>
</dbReference>
<dbReference type="EMBL" id="JALJOQ010000091">
    <property type="protein sequence ID" value="KAK9799332.1"/>
    <property type="molecule type" value="Genomic_DNA"/>
</dbReference>
<evidence type="ECO:0000256" key="8">
    <source>
        <dbReference type="ARBA" id="ARBA00022741"/>
    </source>
</evidence>
<name>A0AAW1NY88_9CHLO</name>
<reference evidence="18 19" key="1">
    <citation type="journal article" date="2024" name="Nat. Commun.">
        <title>Phylogenomics reveals the evolutionary origins of lichenization in chlorophyte algae.</title>
        <authorList>
            <person name="Puginier C."/>
            <person name="Libourel C."/>
            <person name="Otte J."/>
            <person name="Skaloud P."/>
            <person name="Haon M."/>
            <person name="Grisel S."/>
            <person name="Petersen M."/>
            <person name="Berrin J.G."/>
            <person name="Delaux P.M."/>
            <person name="Dal Grande F."/>
            <person name="Keller J."/>
        </authorList>
    </citation>
    <scope>NUCLEOTIDE SEQUENCE [LARGE SCALE GENOMIC DNA]</scope>
    <source>
        <strain evidence="18 19">SAG 2036</strain>
    </source>
</reference>
<keyword evidence="11" id="KW-0460">Magnesium</keyword>
<keyword evidence="13 16" id="KW-1133">Transmembrane helix</keyword>
<dbReference type="SUPFAM" id="SSF81653">
    <property type="entry name" value="Calcium ATPase, transduction domain A"/>
    <property type="match status" value="1"/>
</dbReference>
<feature type="transmembrane region" description="Helical" evidence="16">
    <location>
        <begin position="785"/>
        <end position="808"/>
    </location>
</feature>
<dbReference type="SFLD" id="SFLDF00027">
    <property type="entry name" value="p-type_atpase"/>
    <property type="match status" value="1"/>
</dbReference>
<dbReference type="InterPro" id="IPR004014">
    <property type="entry name" value="ATPase_P-typ_cation-transptr_N"/>
</dbReference>
<feature type="transmembrane region" description="Helical" evidence="16">
    <location>
        <begin position="859"/>
        <end position="883"/>
    </location>
</feature>
<dbReference type="SUPFAM" id="SSF81660">
    <property type="entry name" value="Metal cation-transporting ATPase, ATP-binding domain N"/>
    <property type="match status" value="1"/>
</dbReference>
<evidence type="ECO:0000256" key="16">
    <source>
        <dbReference type="SAM" id="Phobius"/>
    </source>
</evidence>
<evidence type="ECO:0000256" key="6">
    <source>
        <dbReference type="ARBA" id="ARBA00022692"/>
    </source>
</evidence>
<feature type="transmembrane region" description="Helical" evidence="16">
    <location>
        <begin position="312"/>
        <end position="339"/>
    </location>
</feature>
<keyword evidence="12" id="KW-1278">Translocase</keyword>
<dbReference type="Pfam" id="PF00689">
    <property type="entry name" value="Cation_ATPase_C"/>
    <property type="match status" value="1"/>
</dbReference>
<evidence type="ECO:0000256" key="14">
    <source>
        <dbReference type="ARBA" id="ARBA00023065"/>
    </source>
</evidence>
<dbReference type="FunFam" id="3.40.1110.10:FF:000021">
    <property type="entry name" value="calcium-transporting ATPase, endoplasmic reticulum-type"/>
    <property type="match status" value="1"/>
</dbReference>
<feature type="transmembrane region" description="Helical" evidence="16">
    <location>
        <begin position="94"/>
        <end position="113"/>
    </location>
</feature>
<sequence length="1053" mass="115262">MAREAYPAWAREVKDVLDFHHVNREQGLSTQQVERKREAHGFNELTKPPGKPMWRLVLEQFDDMMVKVLLMAAVISFLLAYFEGTAEEEGIRAYIEPAVILTILILNAVVGVWQESNAEAALEALKEMQSETATVKRDGITINDLPSRELVPGDIVELRVGDKVPADCRVVALKTATLRSEQASLTGEPAAVLKSTDPTHDEACELQEKECMLFAGTAIANGNCICVVNDIGMGTEIGKIQAQIQSAAEEEDDSPLKKKLDEFGELLAKVIFVICLVVWLINYRNYLSWESKPGSYVPRWATFHFSMMSCIYYFKIAVALAVAAIPEGLPAVITTCLALGTRKMAKRHAIVRKLPSVETLGCTTVICSDKTGTLTTNQMSVLQLYTLGDSAAEIKSYTVEGTSFNPDQGGIVSLRTLSPALRAIAEVACVCNEASIECKNGLFKAVGAPTEAALVVLAEKLGVPDAAQQRNLKELRASRPEQNPTPAMQWYCAKDRMKKLATLEFDRDRKSMSTIVTRGGKRGNDLLVKGAAECVLSRCTQVMLDDGKIVPLDGKVKASILKNVDDMAARALRCLAFAQKVDLGELADYDGAHHPKHAMLAEPERYEQIESGMIWLGVAGLQDPPRGEVKGAIERCAQAGIRVMVITGDNKLTAEAICRQIGVFSDGESLQDKSMTGRNFAELPPERQRAVLGGIGGRCFSRAEPRHKQDIVRMLKEMGHIAAMTGDGVNDAPALKLADIGIAMGITGTEVAKEAADMVLADDNFSTIVAAVEEGRAIYNNMKAFIRYMISSNIGEVASIFLTAAFGLPEGLIPVQLLWVNLVTDGPPATALGFNPPDVDIMQKPPRNKDEQLITPWVFLRWMLVGTYVGLATVGAFVAWYMFENFLGIDLSQDGHSTVTWYQLTHWNQCPTWKGFTARPYTAGGETITFATPCDYFTEGKAKASTLSLSVLVAIEMFNALNALSEDNSLLQMPPWCNPWLLVAGGVSMGLHFVILYTPPLANIFSIVPLSLNEWMLVMLFSFPVIVLDEMLKFLGRTIVNKPKPIAQRAKID</sequence>
<dbReference type="InterPro" id="IPR023214">
    <property type="entry name" value="HAD_sf"/>
</dbReference>
<protein>
    <recommendedName>
        <fullName evidence="3">P-type Ca(2+) transporter</fullName>
        <ecNumber evidence="3">7.2.2.10</ecNumber>
    </recommendedName>
</protein>
<accession>A0AAW1NY88</accession>
<dbReference type="GO" id="GO:0016020">
    <property type="term" value="C:membrane"/>
    <property type="evidence" value="ECO:0007669"/>
    <property type="project" value="UniProtKB-SubCell"/>
</dbReference>
<dbReference type="InterPro" id="IPR023298">
    <property type="entry name" value="ATPase_P-typ_TM_dom_sf"/>
</dbReference>
<keyword evidence="4" id="KW-0813">Transport</keyword>
<evidence type="ECO:0000256" key="9">
    <source>
        <dbReference type="ARBA" id="ARBA00022837"/>
    </source>
</evidence>
<dbReference type="FunFam" id="2.70.150.10:FF:000014">
    <property type="entry name" value="Calcium-transporting ATPase, putative"/>
    <property type="match status" value="1"/>
</dbReference>
<keyword evidence="15 16" id="KW-0472">Membrane</keyword>
<dbReference type="AlphaFoldDB" id="A0AAW1NY88"/>
<dbReference type="PROSITE" id="PS00154">
    <property type="entry name" value="ATPASE_E1_E2"/>
    <property type="match status" value="1"/>
</dbReference>
<evidence type="ECO:0000313" key="18">
    <source>
        <dbReference type="EMBL" id="KAK9799332.1"/>
    </source>
</evidence>
<comment type="caution">
    <text evidence="18">The sequence shown here is derived from an EMBL/GenBank/DDBJ whole genome shotgun (WGS) entry which is preliminary data.</text>
</comment>
<dbReference type="InterPro" id="IPR059000">
    <property type="entry name" value="ATPase_P-type_domA"/>
</dbReference>
<evidence type="ECO:0000256" key="7">
    <source>
        <dbReference type="ARBA" id="ARBA00022723"/>
    </source>
</evidence>
<keyword evidence="5" id="KW-0109">Calcium transport</keyword>
<gene>
    <name evidence="18" type="ORF">WJX73_005125</name>
</gene>
<keyword evidence="7" id="KW-0479">Metal-binding</keyword>
<dbReference type="PRINTS" id="PR00119">
    <property type="entry name" value="CATATPASE"/>
</dbReference>
<evidence type="ECO:0000256" key="2">
    <source>
        <dbReference type="ARBA" id="ARBA00005675"/>
    </source>
</evidence>
<dbReference type="GO" id="GO:0005524">
    <property type="term" value="F:ATP binding"/>
    <property type="evidence" value="ECO:0007669"/>
    <property type="project" value="UniProtKB-KW"/>
</dbReference>
<dbReference type="SMART" id="SM00831">
    <property type="entry name" value="Cation_ATPase_N"/>
    <property type="match status" value="1"/>
</dbReference>
<evidence type="ECO:0000256" key="13">
    <source>
        <dbReference type="ARBA" id="ARBA00022989"/>
    </source>
</evidence>
<dbReference type="EC" id="7.2.2.10" evidence="3"/>
<dbReference type="SUPFAM" id="SSF81665">
    <property type="entry name" value="Calcium ATPase, transmembrane domain M"/>
    <property type="match status" value="1"/>
</dbReference>